<reference evidence="1" key="2">
    <citation type="submission" date="2022-01" db="EMBL/GenBank/DDBJ databases">
        <authorList>
            <person name="Yamashiro T."/>
            <person name="Shiraishi A."/>
            <person name="Satake H."/>
            <person name="Nakayama K."/>
        </authorList>
    </citation>
    <scope>NUCLEOTIDE SEQUENCE</scope>
</reference>
<proteinExistence type="predicted"/>
<comment type="caution">
    <text evidence="1">The sequence shown here is derived from an EMBL/GenBank/DDBJ whole genome shotgun (WGS) entry which is preliminary data.</text>
</comment>
<protein>
    <submittedName>
        <fullName evidence="1">Uncharacterized protein</fullName>
    </submittedName>
</protein>
<evidence type="ECO:0000313" key="2">
    <source>
        <dbReference type="Proteomes" id="UP001151760"/>
    </source>
</evidence>
<organism evidence="1 2">
    <name type="scientific">Tanacetum coccineum</name>
    <dbReference type="NCBI Taxonomy" id="301880"/>
    <lineage>
        <taxon>Eukaryota</taxon>
        <taxon>Viridiplantae</taxon>
        <taxon>Streptophyta</taxon>
        <taxon>Embryophyta</taxon>
        <taxon>Tracheophyta</taxon>
        <taxon>Spermatophyta</taxon>
        <taxon>Magnoliopsida</taxon>
        <taxon>eudicotyledons</taxon>
        <taxon>Gunneridae</taxon>
        <taxon>Pentapetalae</taxon>
        <taxon>asterids</taxon>
        <taxon>campanulids</taxon>
        <taxon>Asterales</taxon>
        <taxon>Asteraceae</taxon>
        <taxon>Asteroideae</taxon>
        <taxon>Anthemideae</taxon>
        <taxon>Anthemidinae</taxon>
        <taxon>Tanacetum</taxon>
    </lineage>
</organism>
<name>A0ABQ5FDS0_9ASTR</name>
<accession>A0ABQ5FDS0</accession>
<keyword evidence="2" id="KW-1185">Reference proteome</keyword>
<sequence>MRSLGAVGSTNHSMIKFPTSQGIMMMETSKEALWECKQWDRMQSTMKEAQWRQREEQIQGRMMRKMGKRFSGESKQL</sequence>
<evidence type="ECO:0000313" key="1">
    <source>
        <dbReference type="EMBL" id="GJT60742.1"/>
    </source>
</evidence>
<dbReference type="Proteomes" id="UP001151760">
    <property type="component" value="Unassembled WGS sequence"/>
</dbReference>
<gene>
    <name evidence="1" type="ORF">Tco_1004275</name>
</gene>
<dbReference type="EMBL" id="BQNB010017226">
    <property type="protein sequence ID" value="GJT60742.1"/>
    <property type="molecule type" value="Genomic_DNA"/>
</dbReference>
<reference evidence="1" key="1">
    <citation type="journal article" date="2022" name="Int. J. Mol. Sci.">
        <title>Draft Genome of Tanacetum Coccineum: Genomic Comparison of Closely Related Tanacetum-Family Plants.</title>
        <authorList>
            <person name="Yamashiro T."/>
            <person name="Shiraishi A."/>
            <person name="Nakayama K."/>
            <person name="Satake H."/>
        </authorList>
    </citation>
    <scope>NUCLEOTIDE SEQUENCE</scope>
</reference>